<feature type="domain" description="CBM6" evidence="3">
    <location>
        <begin position="656"/>
        <end position="779"/>
    </location>
</feature>
<keyword evidence="4" id="KW-0328">Glycosyltransferase</keyword>
<dbReference type="Gene3D" id="2.60.40.1180">
    <property type="entry name" value="Golgi alpha-mannosidase II"/>
    <property type="match status" value="1"/>
</dbReference>
<evidence type="ECO:0000259" key="3">
    <source>
        <dbReference type="PROSITE" id="PS51175"/>
    </source>
</evidence>
<dbReference type="RefSeq" id="WP_085754679.1">
    <property type="nucleotide sequence ID" value="NZ_CP021023.1"/>
</dbReference>
<dbReference type="InterPro" id="IPR013783">
    <property type="entry name" value="Ig-like_fold"/>
</dbReference>
<dbReference type="SUPFAM" id="SSF49785">
    <property type="entry name" value="Galactose-binding domain-like"/>
    <property type="match status" value="1"/>
</dbReference>
<keyword evidence="2" id="KW-0732">Signal</keyword>
<dbReference type="PROSITE" id="PS51175">
    <property type="entry name" value="CBM6"/>
    <property type="match status" value="1"/>
</dbReference>
<dbReference type="EMBL" id="CP021023">
    <property type="protein sequence ID" value="ARN55958.1"/>
    <property type="molecule type" value="Genomic_DNA"/>
</dbReference>
<dbReference type="InterPro" id="IPR013780">
    <property type="entry name" value="Glyco_hydro_b"/>
</dbReference>
<evidence type="ECO:0000256" key="1">
    <source>
        <dbReference type="ARBA" id="ARBA00010837"/>
    </source>
</evidence>
<comment type="similarity">
    <text evidence="1">Belongs to the glycosyl hydrolase 66 family.</text>
</comment>
<protein>
    <submittedName>
        <fullName evidence="4">Cycloisomaltooligosaccharide glucanotransferase</fullName>
        <ecNumber evidence="4">2.4.1.248</ecNumber>
    </submittedName>
</protein>
<dbReference type="STRING" id="1941349.STSP1_00327"/>
<dbReference type="EC" id="2.4.1.248" evidence="4"/>
<gene>
    <name evidence="4" type="ORF">STSP1_00327</name>
</gene>
<dbReference type="CDD" id="cd14745">
    <property type="entry name" value="GH66"/>
    <property type="match status" value="1"/>
</dbReference>
<reference evidence="5" key="1">
    <citation type="submission" date="2017-04" db="EMBL/GenBank/DDBJ databases">
        <title>Comparative genomics and description of representatives of a novel lineage of planctomycetes thriving in anoxic sediments.</title>
        <authorList>
            <person name="Spring S."/>
            <person name="Bunk B."/>
            <person name="Sproer C."/>
        </authorList>
    </citation>
    <scope>NUCLEOTIDE SEQUENCE [LARGE SCALE GENOMIC DNA]</scope>
    <source>
        <strain evidence="5">ST-PulAB-D4</strain>
    </source>
</reference>
<evidence type="ECO:0000313" key="4">
    <source>
        <dbReference type="EMBL" id="ARN55958.1"/>
    </source>
</evidence>
<dbReference type="Gene3D" id="2.60.120.260">
    <property type="entry name" value="Galactose-binding domain-like"/>
    <property type="match status" value="1"/>
</dbReference>
<dbReference type="Gene3D" id="2.60.40.10">
    <property type="entry name" value="Immunoglobulins"/>
    <property type="match status" value="1"/>
</dbReference>
<dbReference type="CDD" id="cd04083">
    <property type="entry name" value="CBM35_Lmo2446-like"/>
    <property type="match status" value="1"/>
</dbReference>
<evidence type="ECO:0000313" key="5">
    <source>
        <dbReference type="Proteomes" id="UP000193334"/>
    </source>
</evidence>
<dbReference type="AlphaFoldDB" id="A0A1W6LJJ0"/>
<dbReference type="GO" id="GO:0030246">
    <property type="term" value="F:carbohydrate binding"/>
    <property type="evidence" value="ECO:0007669"/>
    <property type="project" value="InterPro"/>
</dbReference>
<dbReference type="Gene3D" id="3.20.20.80">
    <property type="entry name" value="Glycosidases"/>
    <property type="match status" value="1"/>
</dbReference>
<dbReference type="Pfam" id="PF16990">
    <property type="entry name" value="CBM_35"/>
    <property type="match status" value="1"/>
</dbReference>
<proteinExistence type="inferred from homology"/>
<organism evidence="4 5">
    <name type="scientific">Sedimentisphaera salicampi</name>
    <dbReference type="NCBI Taxonomy" id="1941349"/>
    <lineage>
        <taxon>Bacteria</taxon>
        <taxon>Pseudomonadati</taxon>
        <taxon>Planctomycetota</taxon>
        <taxon>Phycisphaerae</taxon>
        <taxon>Sedimentisphaerales</taxon>
        <taxon>Sedimentisphaeraceae</taxon>
        <taxon>Sedimentisphaera</taxon>
    </lineage>
</organism>
<dbReference type="InterPro" id="IPR025092">
    <property type="entry name" value="Glyco_hydro_66"/>
</dbReference>
<dbReference type="InterPro" id="IPR005084">
    <property type="entry name" value="CBM6"/>
</dbReference>
<dbReference type="KEGG" id="pbp:STSP1_00327"/>
<keyword evidence="5" id="KW-1185">Reference proteome</keyword>
<accession>A0A1W6LJJ0</accession>
<dbReference type="Proteomes" id="UP000193334">
    <property type="component" value="Chromosome"/>
</dbReference>
<sequence length="781" mass="88789">MTSFIKYILLFGFLSSFALAGLRTDFNLDGIVNMADFAAVSNKQPDIYRDHDLSDLAFHWLAGQNQSEAFIEDVYTDASRHNPNEICTVTAEISNPSDEQFKGNLRIRITKNTNPVYSASLLVNIPSQGNTEKDFTVHLPSEDFQGYQIQALLSNGDTETSAIDVSSDWKRYPRYGYVTEFYEGQGASRNVEIMNSLSRDYHINSLQYYDWMWRHENVIERDSDGDIKEPWQDWRGASISYSVLTHSISEAHERNMAAMPYFQAYCALDDYQQISGVSPGWGLYSDQSNQNQYYHDAGTKIWVFNPFNLDWQNHLCGEFTDALQTFQWDGLHIDQLGNIGSGSYYDYWGAKVNLAEGLRSIVNRSKMHLNWLESEDPEMQGRDVVIFNIVDGAVGNWAVPQIVEQSTADVIYSELWSNDTYRGVRNFIRYSKRQSGDKAVVLPAYMNKEEDTGGYFDEDSVLLADAAFFACGAFHLELGDGDFMLANEFFPSREKLMTDSLKEKLKDYYSFITANEKLLFSPELRLGDGGLQWIDIPGVNLSGDASADTVWFINRANEDYEIFHLVNLLGNDNLWRNQAEQPNTLIDFTVKLRLGKDTEVNKVFCGSPDRNGGSFYPLNFTEGQDSTSDYISFNVKELKFWDMILVERDFTPPHGQLYEAEDAIKFNTAVDNDHPGYSGYGFVDQFTGVHQSVSFYVMAEEDGNYEIDFNYASANEASIRSVIVNGEIACKVNFPLLSDWDSWAVSSVSAELQKGINQICVYYAPDDFGHINLDYLKLNTN</sequence>
<dbReference type="InterPro" id="IPR008979">
    <property type="entry name" value="Galactose-bd-like_sf"/>
</dbReference>
<dbReference type="Pfam" id="PF13199">
    <property type="entry name" value="Glyco_hydro_66"/>
    <property type="match status" value="1"/>
</dbReference>
<dbReference type="GO" id="GO:0016757">
    <property type="term" value="F:glycosyltransferase activity"/>
    <property type="evidence" value="ECO:0007669"/>
    <property type="project" value="UniProtKB-KW"/>
</dbReference>
<evidence type="ECO:0000256" key="2">
    <source>
        <dbReference type="ARBA" id="ARBA00022729"/>
    </source>
</evidence>
<name>A0A1W6LJJ0_9BACT</name>
<keyword evidence="4" id="KW-0808">Transferase</keyword>